<accession>A0A645FXK8</accession>
<dbReference type="EMBL" id="VSSQ01063628">
    <property type="protein sequence ID" value="MPN16634.1"/>
    <property type="molecule type" value="Genomic_DNA"/>
</dbReference>
<evidence type="ECO:0000313" key="1">
    <source>
        <dbReference type="EMBL" id="MPN16634.1"/>
    </source>
</evidence>
<name>A0A645FXK8_9ZZZZ</name>
<protein>
    <submittedName>
        <fullName evidence="1">Uncharacterized protein</fullName>
    </submittedName>
</protein>
<dbReference type="AntiFam" id="ANF00141">
    <property type="entry name" value="Shadow ORF (opposite guaB)"/>
</dbReference>
<dbReference type="AntiFam" id="ANF00223">
    <property type="entry name" value="Shadow ORF (opposite guaB)"/>
</dbReference>
<organism evidence="1">
    <name type="scientific">bioreactor metagenome</name>
    <dbReference type="NCBI Taxonomy" id="1076179"/>
    <lineage>
        <taxon>unclassified sequences</taxon>
        <taxon>metagenomes</taxon>
        <taxon>ecological metagenomes</taxon>
    </lineage>
</organism>
<comment type="caution">
    <text evidence="1">The sequence shown here is derived from an EMBL/GenBank/DDBJ whole genome shotgun (WGS) entry which is preliminary data.</text>
</comment>
<proteinExistence type="predicted"/>
<gene>
    <name evidence="1" type="ORF">SDC9_163979</name>
</gene>
<sequence length="87" mass="9889">MFFHAANFLSLALDGHVFVDKTDAAFLGQGNCQARFRHGVHCCGEHRNVQTNRFRQLRAEVSSIRQNGRMSGNEEDVVKRQGFFCDT</sequence>
<reference evidence="1" key="1">
    <citation type="submission" date="2019-08" db="EMBL/GenBank/DDBJ databases">
        <authorList>
            <person name="Kucharzyk K."/>
            <person name="Murdoch R.W."/>
            <person name="Higgins S."/>
            <person name="Loffler F."/>
        </authorList>
    </citation>
    <scope>NUCLEOTIDE SEQUENCE</scope>
</reference>
<dbReference type="AlphaFoldDB" id="A0A645FXK8"/>